<dbReference type="SUPFAM" id="SSF55298">
    <property type="entry name" value="YjgF-like"/>
    <property type="match status" value="1"/>
</dbReference>
<comment type="caution">
    <text evidence="2">The sequence shown here is derived from an EMBL/GenBank/DDBJ whole genome shotgun (WGS) entry which is preliminary data.</text>
</comment>
<dbReference type="InterPro" id="IPR019897">
    <property type="entry name" value="RidA_CS"/>
</dbReference>
<accession>A0ABT4CVH0</accession>
<dbReference type="InterPro" id="IPR006056">
    <property type="entry name" value="RidA"/>
</dbReference>
<proteinExistence type="inferred from homology"/>
<reference evidence="2" key="1">
    <citation type="submission" date="2022-12" db="EMBL/GenBank/DDBJ databases">
        <authorList>
            <person name="Wang J."/>
        </authorList>
    </citation>
    <scope>NUCLEOTIDE SEQUENCE</scope>
    <source>
        <strain evidence="2">HY-45-18</strain>
    </source>
</reference>
<dbReference type="PANTHER" id="PTHR11803">
    <property type="entry name" value="2-IMINOBUTANOATE/2-IMINOPROPANOATE DEAMINASE RIDA"/>
    <property type="match status" value="1"/>
</dbReference>
<dbReference type="PANTHER" id="PTHR11803:SF39">
    <property type="entry name" value="2-IMINOBUTANOATE_2-IMINOPROPANOATE DEAMINASE"/>
    <property type="match status" value="1"/>
</dbReference>
<gene>
    <name evidence="2" type="ORF">OW763_01285</name>
</gene>
<organism evidence="2 3">
    <name type="scientific">Clostridium aestuarii</name>
    <dbReference type="NCBI Taxonomy" id="338193"/>
    <lineage>
        <taxon>Bacteria</taxon>
        <taxon>Bacillati</taxon>
        <taxon>Bacillota</taxon>
        <taxon>Clostridia</taxon>
        <taxon>Eubacteriales</taxon>
        <taxon>Clostridiaceae</taxon>
        <taxon>Clostridium</taxon>
    </lineage>
</organism>
<dbReference type="InterPro" id="IPR006175">
    <property type="entry name" value="YjgF/YER057c/UK114"/>
</dbReference>
<dbReference type="Gene3D" id="3.30.1330.40">
    <property type="entry name" value="RutC-like"/>
    <property type="match status" value="1"/>
</dbReference>
<evidence type="ECO:0000313" key="3">
    <source>
        <dbReference type="Proteomes" id="UP001078443"/>
    </source>
</evidence>
<evidence type="ECO:0000313" key="2">
    <source>
        <dbReference type="EMBL" id="MCY6482987.1"/>
    </source>
</evidence>
<sequence length="126" mass="13380">MKKRIETKGAPAAIGPYSQAIQAGNTIYVSGQLPINPSTGEFAGDDIISQTKQSLENIKSILEQAGANMTNIVKTTVLLKNISDFAAMNEVYASYFTGDCPSRAAYQVAELPKNALVEIEAIAVIG</sequence>
<dbReference type="CDD" id="cd00448">
    <property type="entry name" value="YjgF_YER057c_UK114_family"/>
    <property type="match status" value="1"/>
</dbReference>
<dbReference type="PROSITE" id="PS01094">
    <property type="entry name" value="UPF0076"/>
    <property type="match status" value="1"/>
</dbReference>
<name>A0ABT4CVH0_9CLOT</name>
<dbReference type="NCBIfam" id="TIGR00004">
    <property type="entry name" value="Rid family detoxifying hydrolase"/>
    <property type="match status" value="1"/>
</dbReference>
<dbReference type="RefSeq" id="WP_268039254.1">
    <property type="nucleotide sequence ID" value="NZ_JAPQER010000001.1"/>
</dbReference>
<dbReference type="Pfam" id="PF01042">
    <property type="entry name" value="Ribonuc_L-PSP"/>
    <property type="match status" value="1"/>
</dbReference>
<comment type="similarity">
    <text evidence="1">Belongs to the RutC family.</text>
</comment>
<protein>
    <submittedName>
        <fullName evidence="2">RidA family protein</fullName>
    </submittedName>
</protein>
<evidence type="ECO:0000256" key="1">
    <source>
        <dbReference type="ARBA" id="ARBA00010552"/>
    </source>
</evidence>
<dbReference type="EMBL" id="JAPQER010000001">
    <property type="protein sequence ID" value="MCY6482987.1"/>
    <property type="molecule type" value="Genomic_DNA"/>
</dbReference>
<keyword evidence="3" id="KW-1185">Reference proteome</keyword>
<dbReference type="Proteomes" id="UP001078443">
    <property type="component" value="Unassembled WGS sequence"/>
</dbReference>
<dbReference type="InterPro" id="IPR035959">
    <property type="entry name" value="RutC-like_sf"/>
</dbReference>